<evidence type="ECO:0000259" key="1">
    <source>
        <dbReference type="SMART" id="SM00332"/>
    </source>
</evidence>
<keyword evidence="3" id="KW-1185">Reference proteome</keyword>
<organism evidence="2 3">
    <name type="scientific">Phocoenobacter atlanticus subsp. atlanticus</name>
    <dbReference type="NCBI Taxonomy" id="3061285"/>
    <lineage>
        <taxon>Bacteria</taxon>
        <taxon>Pseudomonadati</taxon>
        <taxon>Pseudomonadota</taxon>
        <taxon>Gammaproteobacteria</taxon>
        <taxon>Pasteurellales</taxon>
        <taxon>Pasteurellaceae</taxon>
        <taxon>Phocoenobacter</taxon>
        <taxon>Phocoenobacter atlanticus</taxon>
    </lineage>
</organism>
<evidence type="ECO:0000313" key="2">
    <source>
        <dbReference type="EMBL" id="MDP8148557.1"/>
    </source>
</evidence>
<dbReference type="Gene3D" id="3.60.40.10">
    <property type="entry name" value="PPM-type phosphatase domain"/>
    <property type="match status" value="1"/>
</dbReference>
<dbReference type="SUPFAM" id="SSF81606">
    <property type="entry name" value="PP2C-like"/>
    <property type="match status" value="1"/>
</dbReference>
<dbReference type="SMART" id="SM00332">
    <property type="entry name" value="PP2Cc"/>
    <property type="match status" value="1"/>
</dbReference>
<name>A0AAW8CHQ9_9PAST</name>
<dbReference type="InterPro" id="IPR036457">
    <property type="entry name" value="PPM-type-like_dom_sf"/>
</dbReference>
<dbReference type="Proteomes" id="UP001226020">
    <property type="component" value="Unassembled WGS sequence"/>
</dbReference>
<protein>
    <recommendedName>
        <fullName evidence="1">PPM-type phosphatase domain-containing protein</fullName>
    </recommendedName>
</protein>
<dbReference type="InterPro" id="IPR001932">
    <property type="entry name" value="PPM-type_phosphatase-like_dom"/>
</dbReference>
<feature type="domain" description="PPM-type phosphatase" evidence="1">
    <location>
        <begin position="9"/>
        <end position="256"/>
    </location>
</feature>
<comment type="caution">
    <text evidence="2">The sequence shown here is derived from an EMBL/GenBank/DDBJ whole genome shotgun (WGS) entry which is preliminary data.</text>
</comment>
<dbReference type="AlphaFoldDB" id="A0AAW8CHQ9"/>
<sequence>MKSCKIMLAQQGKYPDNSRFSLRYEPNQDALFNGGRTLQHNFLPTHDITRATPRLILGVADGLSANENSYKASHFWMEQLGVCQKKQQVLDYQWLCETQQKFNQAFAQEHFGIATVFSAVEIDLEHQIATLLNVGNCRVYLVNSQGEWTKISQDHVVLSQNNNPRVKYFQNSTENLSSYLIANNQPFQTAYFHQKIAIQKDDTLLFFTAGIVNETAIQQCKEIWNKFNYNKKRVNFIKQLLISKKYICDDFSMICCSFL</sequence>
<dbReference type="RefSeq" id="WP_306351556.1">
    <property type="nucleotide sequence ID" value="NZ_JASAWV010000012.1"/>
</dbReference>
<gene>
    <name evidence="2" type="ORF">QJU57_05655</name>
</gene>
<proteinExistence type="predicted"/>
<dbReference type="EMBL" id="JASAXT010000008">
    <property type="protein sequence ID" value="MDP8148557.1"/>
    <property type="molecule type" value="Genomic_DNA"/>
</dbReference>
<accession>A0AAW8CHQ9</accession>
<reference evidence="2 3" key="1">
    <citation type="journal article" date="2023" name="Front. Microbiol.">
        <title>Phylogeography and host specificity of Pasteurellaceae pathogenic to sea-farmed fish in the north-east Atlantic.</title>
        <authorList>
            <person name="Gulla S."/>
            <person name="Colquhoun D.J."/>
            <person name="Olsen A.B."/>
            <person name="Spilsberg B."/>
            <person name="Lagesen K."/>
            <person name="Aakesson C.P."/>
            <person name="Strom S."/>
            <person name="Manji F."/>
            <person name="Birkbeck T.H."/>
            <person name="Nilsen H.K."/>
        </authorList>
    </citation>
    <scope>NUCLEOTIDE SEQUENCE [LARGE SCALE GENOMIC DNA]</scope>
    <source>
        <strain evidence="2 3">NVIB3131</strain>
    </source>
</reference>
<evidence type="ECO:0000313" key="3">
    <source>
        <dbReference type="Proteomes" id="UP001226020"/>
    </source>
</evidence>